<sequence>MSLLKNAQASPSRVYAIYSLILQMPDKRIEMDLLKRLLAPQAFASKDRNETDFIGATIPEVITLGLIHQESAGILSISDQVPSELLLSDSVDVALPNAIREKIMSQANDENNNNEDLVKVIAWYMSQNPYKAPGNWASVEESLLKQLNTKLDCSSDARYGQFEDWVMYLGFASRIQKYLLPDPSHVIRYYLPTLFRDKRTHNIDTIIKRLAEICPVFERGRYREWLTQQFGVENLREGQLSQVTSFAFMRLHDEKLIRLEKKSDADVYLFTENQETYRYSEITWCAQEANH</sequence>
<proteinExistence type="predicted"/>
<name>A0A3M8DWM9_9BACL</name>
<dbReference type="AlphaFoldDB" id="A0A3M8DWM9"/>
<dbReference type="EMBL" id="RHHQ01000003">
    <property type="protein sequence ID" value="RNB92518.1"/>
    <property type="molecule type" value="Genomic_DNA"/>
</dbReference>
<keyword evidence="2" id="KW-1185">Reference proteome</keyword>
<reference evidence="1 2" key="1">
    <citation type="submission" date="2018-10" db="EMBL/GenBank/DDBJ databases">
        <title>Phylogenomics of Brevibacillus.</title>
        <authorList>
            <person name="Dunlap C."/>
        </authorList>
    </citation>
    <scope>NUCLEOTIDE SEQUENCE [LARGE SCALE GENOMIC DNA]</scope>
    <source>
        <strain evidence="1 2">JCM 15716</strain>
    </source>
</reference>
<accession>A0A3M8DWM9</accession>
<dbReference type="OrthoDB" id="507005at2"/>
<evidence type="ECO:0000313" key="1">
    <source>
        <dbReference type="EMBL" id="RNB92518.1"/>
    </source>
</evidence>
<dbReference type="Proteomes" id="UP000271031">
    <property type="component" value="Unassembled WGS sequence"/>
</dbReference>
<organism evidence="1 2">
    <name type="scientific">Brevibacillus fluminis</name>
    <dbReference type="NCBI Taxonomy" id="511487"/>
    <lineage>
        <taxon>Bacteria</taxon>
        <taxon>Bacillati</taxon>
        <taxon>Bacillota</taxon>
        <taxon>Bacilli</taxon>
        <taxon>Bacillales</taxon>
        <taxon>Paenibacillaceae</taxon>
        <taxon>Brevibacillus</taxon>
    </lineage>
</organism>
<dbReference type="RefSeq" id="WP_122916223.1">
    <property type="nucleotide sequence ID" value="NZ_RHHQ01000003.1"/>
</dbReference>
<protein>
    <submittedName>
        <fullName evidence="1">Uncharacterized protein</fullName>
    </submittedName>
</protein>
<evidence type="ECO:0000313" key="2">
    <source>
        <dbReference type="Proteomes" id="UP000271031"/>
    </source>
</evidence>
<gene>
    <name evidence="1" type="ORF">EDM56_02145</name>
</gene>
<dbReference type="NCBIfam" id="NF041064">
    <property type="entry name" value="DpdG"/>
    <property type="match status" value="1"/>
</dbReference>
<comment type="caution">
    <text evidence="1">The sequence shown here is derived from an EMBL/GenBank/DDBJ whole genome shotgun (WGS) entry which is preliminary data.</text>
</comment>
<dbReference type="InterPro" id="IPR049812">
    <property type="entry name" value="DpdG-like"/>
</dbReference>